<evidence type="ECO:0000313" key="4">
    <source>
        <dbReference type="Proteomes" id="UP000183585"/>
    </source>
</evidence>
<sequence>MGNSAFGKGHHLGKAEGIALGLAEGIAQGLAEGKKGRAIVGGVSFVGGLAVAGAVLGYREFKARSIAKREQELPAEGSAPATVDGAGDEREAGEGITGR</sequence>
<evidence type="ECO:0000256" key="2">
    <source>
        <dbReference type="SAM" id="Phobius"/>
    </source>
</evidence>
<protein>
    <submittedName>
        <fullName evidence="3">Uncharacterized protein</fullName>
    </submittedName>
</protein>
<dbReference type="EMBL" id="FMCT01000014">
    <property type="protein sequence ID" value="SCF46381.1"/>
    <property type="molecule type" value="Genomic_DNA"/>
</dbReference>
<proteinExistence type="predicted"/>
<feature type="region of interest" description="Disordered" evidence="1">
    <location>
        <begin position="69"/>
        <end position="99"/>
    </location>
</feature>
<accession>A0A1C5AMR9</accession>
<dbReference type="AlphaFoldDB" id="A0A1C5AMR9"/>
<keyword evidence="4" id="KW-1185">Reference proteome</keyword>
<keyword evidence="2" id="KW-0472">Membrane</keyword>
<reference evidence="4" key="1">
    <citation type="submission" date="2016-06" db="EMBL/GenBank/DDBJ databases">
        <authorList>
            <person name="Varghese N."/>
            <person name="Submissions Spin"/>
        </authorList>
    </citation>
    <scope>NUCLEOTIDE SEQUENCE [LARGE SCALE GENOMIC DNA]</scope>
    <source>
        <strain evidence="4">DSM 43168</strain>
    </source>
</reference>
<dbReference type="Proteomes" id="UP000183585">
    <property type="component" value="Unassembled WGS sequence"/>
</dbReference>
<evidence type="ECO:0000313" key="3">
    <source>
        <dbReference type="EMBL" id="SCF46381.1"/>
    </source>
</evidence>
<keyword evidence="2" id="KW-1133">Transmembrane helix</keyword>
<keyword evidence="2" id="KW-0812">Transmembrane</keyword>
<gene>
    <name evidence="3" type="ORF">GA0070563_114178</name>
</gene>
<name>A0A1C5AMR9_9ACTN</name>
<organism evidence="3 4">
    <name type="scientific">Micromonospora carbonacea</name>
    <dbReference type="NCBI Taxonomy" id="47853"/>
    <lineage>
        <taxon>Bacteria</taxon>
        <taxon>Bacillati</taxon>
        <taxon>Actinomycetota</taxon>
        <taxon>Actinomycetes</taxon>
        <taxon>Micromonosporales</taxon>
        <taxon>Micromonosporaceae</taxon>
        <taxon>Micromonospora</taxon>
    </lineage>
</organism>
<evidence type="ECO:0000256" key="1">
    <source>
        <dbReference type="SAM" id="MobiDB-lite"/>
    </source>
</evidence>
<dbReference type="RefSeq" id="WP_074477676.1">
    <property type="nucleotide sequence ID" value="NZ_FMCT01000014.1"/>
</dbReference>
<feature type="transmembrane region" description="Helical" evidence="2">
    <location>
        <begin position="38"/>
        <end position="58"/>
    </location>
</feature>